<reference evidence="1" key="2">
    <citation type="submission" date="2022-03" db="EMBL/GenBank/DDBJ databases">
        <title>Draft title - Genomic analysis of global carrot germplasm unveils the trajectory of domestication and the origin of high carotenoid orange carrot.</title>
        <authorList>
            <person name="Iorizzo M."/>
            <person name="Ellison S."/>
            <person name="Senalik D."/>
            <person name="Macko-Podgorni A."/>
            <person name="Grzebelus D."/>
            <person name="Bostan H."/>
            <person name="Rolling W."/>
            <person name="Curaba J."/>
            <person name="Simon P."/>
        </authorList>
    </citation>
    <scope>NUCLEOTIDE SEQUENCE</scope>
    <source>
        <tissue evidence="1">Leaf</tissue>
    </source>
</reference>
<evidence type="ECO:0000313" key="1">
    <source>
        <dbReference type="EMBL" id="WOG87945.1"/>
    </source>
</evidence>
<evidence type="ECO:0000313" key="2">
    <source>
        <dbReference type="Proteomes" id="UP000077755"/>
    </source>
</evidence>
<evidence type="ECO:0008006" key="3">
    <source>
        <dbReference type="Google" id="ProtNLM"/>
    </source>
</evidence>
<protein>
    <recommendedName>
        <fullName evidence="3">DEAD-box RNA helicase Q domain-containing protein</fullName>
    </recommendedName>
</protein>
<keyword evidence="2" id="KW-1185">Reference proteome</keyword>
<gene>
    <name evidence="1" type="ORF">DCAR_0207178</name>
</gene>
<dbReference type="AlphaFoldDB" id="A0AAF1APU6"/>
<proteinExistence type="predicted"/>
<accession>A0AAF1APU6</accession>
<organism evidence="1 2">
    <name type="scientific">Daucus carota subsp. sativus</name>
    <name type="common">Carrot</name>
    <dbReference type="NCBI Taxonomy" id="79200"/>
    <lineage>
        <taxon>Eukaryota</taxon>
        <taxon>Viridiplantae</taxon>
        <taxon>Streptophyta</taxon>
        <taxon>Embryophyta</taxon>
        <taxon>Tracheophyta</taxon>
        <taxon>Spermatophyta</taxon>
        <taxon>Magnoliopsida</taxon>
        <taxon>eudicotyledons</taxon>
        <taxon>Gunneridae</taxon>
        <taxon>Pentapetalae</taxon>
        <taxon>asterids</taxon>
        <taxon>campanulids</taxon>
        <taxon>Apiales</taxon>
        <taxon>Apiaceae</taxon>
        <taxon>Apioideae</taxon>
        <taxon>Scandiceae</taxon>
        <taxon>Daucinae</taxon>
        <taxon>Daucus</taxon>
        <taxon>Daucus sect. Daucus</taxon>
    </lineage>
</organism>
<sequence length="81" mass="9379">MLGYEFINCRRAEEFGYVLPTNVQEQALSILFFGRDCMLHSQVTILHSVNCASNDYCAHQEAWHAGTYIFLFFLNINVNEI</sequence>
<dbReference type="EMBL" id="CP093344">
    <property type="protein sequence ID" value="WOG87945.1"/>
    <property type="molecule type" value="Genomic_DNA"/>
</dbReference>
<reference evidence="1" key="1">
    <citation type="journal article" date="2016" name="Nat. Genet.">
        <title>A high-quality carrot genome assembly provides new insights into carotenoid accumulation and asterid genome evolution.</title>
        <authorList>
            <person name="Iorizzo M."/>
            <person name="Ellison S."/>
            <person name="Senalik D."/>
            <person name="Zeng P."/>
            <person name="Satapoomin P."/>
            <person name="Huang J."/>
            <person name="Bowman M."/>
            <person name="Iovene M."/>
            <person name="Sanseverino W."/>
            <person name="Cavagnaro P."/>
            <person name="Yildiz M."/>
            <person name="Macko-Podgorni A."/>
            <person name="Moranska E."/>
            <person name="Grzebelus E."/>
            <person name="Grzebelus D."/>
            <person name="Ashrafi H."/>
            <person name="Zheng Z."/>
            <person name="Cheng S."/>
            <person name="Spooner D."/>
            <person name="Van Deynze A."/>
            <person name="Simon P."/>
        </authorList>
    </citation>
    <scope>NUCLEOTIDE SEQUENCE</scope>
    <source>
        <tissue evidence="1">Leaf</tissue>
    </source>
</reference>
<name>A0AAF1APU6_DAUCS</name>
<dbReference type="Proteomes" id="UP000077755">
    <property type="component" value="Chromosome 2"/>
</dbReference>